<protein>
    <recommendedName>
        <fullName evidence="4">DUF922 domain-containing protein</fullName>
    </recommendedName>
</protein>
<dbReference type="EMBL" id="WIXJ01000001">
    <property type="protein sequence ID" value="MQY50677.1"/>
    <property type="molecule type" value="Genomic_DNA"/>
</dbReference>
<evidence type="ECO:0000313" key="2">
    <source>
        <dbReference type="EMBL" id="MQY50677.1"/>
    </source>
</evidence>
<evidence type="ECO:0000313" key="3">
    <source>
        <dbReference type="Proteomes" id="UP000480275"/>
    </source>
</evidence>
<evidence type="ECO:0000256" key="1">
    <source>
        <dbReference type="SAM" id="SignalP"/>
    </source>
</evidence>
<proteinExistence type="predicted"/>
<gene>
    <name evidence="2" type="ORF">GHK24_02640</name>
</gene>
<dbReference type="Proteomes" id="UP000480275">
    <property type="component" value="Unassembled WGS sequence"/>
</dbReference>
<organism evidence="2 3">
    <name type="scientific">Rhodocyclus tenuis</name>
    <name type="common">Rhodospirillum tenue</name>
    <dbReference type="NCBI Taxonomy" id="1066"/>
    <lineage>
        <taxon>Bacteria</taxon>
        <taxon>Pseudomonadati</taxon>
        <taxon>Pseudomonadota</taxon>
        <taxon>Betaproteobacteria</taxon>
        <taxon>Rhodocyclales</taxon>
        <taxon>Rhodocyclaceae</taxon>
        <taxon>Rhodocyclus</taxon>
    </lineage>
</organism>
<sequence>MPTHVFPPRRTPPAPVRVRRPAVLRGQIRSTCALGAALLCLVAQPALAQSDRCSELPPPSVTIKHFDEPVTFNTRFSYKELTHLGAAAVRPGQQVLGLTRGKAVVQFASEMPTYRDPTQRWECFSPQITLTIGFSPMTVYVAKEFPEGSCAYQEIYAHEQRHVKTYQAHLASMEISLGETLRRRFATGRPWRGEQGEARAQLLREIQERWTPYVQREFTRGDAAQALLDTPEEYERVASSCDGEIRKRLR</sequence>
<feature type="chain" id="PRO_5027039141" description="DUF922 domain-containing protein" evidence="1">
    <location>
        <begin position="49"/>
        <end position="250"/>
    </location>
</feature>
<evidence type="ECO:0008006" key="4">
    <source>
        <dbReference type="Google" id="ProtNLM"/>
    </source>
</evidence>
<name>A0A6L5JTF5_RHOTE</name>
<dbReference type="AlphaFoldDB" id="A0A6L5JTF5"/>
<accession>A0A6L5JTF5</accession>
<keyword evidence="1" id="KW-0732">Signal</keyword>
<reference evidence="2 3" key="1">
    <citation type="submission" date="2019-10" db="EMBL/GenBank/DDBJ databases">
        <title>Whole-genome sequence of the purple nonsulfur photosynthetic bacterium Rhodocyclus tenuis.</title>
        <authorList>
            <person name="Kyndt J.A."/>
            <person name="Meyer T.E."/>
        </authorList>
    </citation>
    <scope>NUCLEOTIDE SEQUENCE [LARGE SCALE GENOMIC DNA]</scope>
    <source>
        <strain evidence="2 3">DSM 110</strain>
    </source>
</reference>
<comment type="caution">
    <text evidence="2">The sequence shown here is derived from an EMBL/GenBank/DDBJ whole genome shotgun (WGS) entry which is preliminary data.</text>
</comment>
<feature type="signal peptide" evidence="1">
    <location>
        <begin position="1"/>
        <end position="48"/>
    </location>
</feature>